<protein>
    <submittedName>
        <fullName evidence="1">DUF2550 domain-containing protein</fullName>
    </submittedName>
</protein>
<comment type="caution">
    <text evidence="1">The sequence shown here is derived from an EMBL/GenBank/DDBJ whole genome shotgun (WGS) entry which is preliminary data.</text>
</comment>
<dbReference type="Proteomes" id="UP001195196">
    <property type="component" value="Unassembled WGS sequence"/>
</dbReference>
<reference evidence="1" key="1">
    <citation type="submission" date="2021-02" db="EMBL/GenBank/DDBJ databases">
        <title>Taxonomy, biology and ecology of Rhodococcus bacteria occurring in California pistachio and other woody hosts as revealed by genome sequence analyses.</title>
        <authorList>
            <person name="Riely B."/>
            <person name="Gai Y."/>
        </authorList>
    </citation>
    <scope>NUCLEOTIDE SEQUENCE</scope>
    <source>
        <strain evidence="1">BP-295</strain>
    </source>
</reference>
<dbReference type="InterPro" id="IPR019675">
    <property type="entry name" value="DUF2550"/>
</dbReference>
<name>A0AAW4G370_GORRU</name>
<accession>A0AAW4G370</accession>
<dbReference type="RefSeq" id="WP_204717755.1">
    <property type="nucleotide sequence ID" value="NZ_JAFFGU010000002.1"/>
</dbReference>
<gene>
    <name evidence="1" type="ORF">JTZ10_07835</name>
</gene>
<evidence type="ECO:0000313" key="2">
    <source>
        <dbReference type="Proteomes" id="UP001195196"/>
    </source>
</evidence>
<organism evidence="1 2">
    <name type="scientific">Gordonia rubripertincta</name>
    <name type="common">Rhodococcus corallinus</name>
    <dbReference type="NCBI Taxonomy" id="36822"/>
    <lineage>
        <taxon>Bacteria</taxon>
        <taxon>Bacillati</taxon>
        <taxon>Actinomycetota</taxon>
        <taxon>Actinomycetes</taxon>
        <taxon>Mycobacteriales</taxon>
        <taxon>Gordoniaceae</taxon>
        <taxon>Gordonia</taxon>
    </lineage>
</organism>
<evidence type="ECO:0000313" key="1">
    <source>
        <dbReference type="EMBL" id="MBM7277670.1"/>
    </source>
</evidence>
<proteinExistence type="predicted"/>
<dbReference type="AlphaFoldDB" id="A0AAW4G370"/>
<dbReference type="Pfam" id="PF10739">
    <property type="entry name" value="DUF2550"/>
    <property type="match status" value="1"/>
</dbReference>
<dbReference type="EMBL" id="JAFFGU010000002">
    <property type="protein sequence ID" value="MBM7277670.1"/>
    <property type="molecule type" value="Genomic_DNA"/>
</dbReference>
<sequence length="167" mass="18147">MTLLVVSLSVLLAVAVIVCVLLAVRLAQLRRVGTPILLRTIPAEVDHGWRHGTVHYSDNSLRYYRLASLRPGPNVTFARQGIEIAGRRRPEGTETEILDGMVILQVRTTGKTPTIGKGSDGAGNDIKGQDIKGKDGYELAMGPGAVTAFQSWLESRQSARSQRRKSA</sequence>